<gene>
    <name evidence="1" type="ORF">L6164_012110</name>
</gene>
<organism evidence="1 2">
    <name type="scientific">Bauhinia variegata</name>
    <name type="common">Purple orchid tree</name>
    <name type="synonym">Phanera variegata</name>
    <dbReference type="NCBI Taxonomy" id="167791"/>
    <lineage>
        <taxon>Eukaryota</taxon>
        <taxon>Viridiplantae</taxon>
        <taxon>Streptophyta</taxon>
        <taxon>Embryophyta</taxon>
        <taxon>Tracheophyta</taxon>
        <taxon>Spermatophyta</taxon>
        <taxon>Magnoliopsida</taxon>
        <taxon>eudicotyledons</taxon>
        <taxon>Gunneridae</taxon>
        <taxon>Pentapetalae</taxon>
        <taxon>rosids</taxon>
        <taxon>fabids</taxon>
        <taxon>Fabales</taxon>
        <taxon>Fabaceae</taxon>
        <taxon>Cercidoideae</taxon>
        <taxon>Cercideae</taxon>
        <taxon>Bauhiniinae</taxon>
        <taxon>Bauhinia</taxon>
    </lineage>
</organism>
<comment type="caution">
    <text evidence="1">The sequence shown here is derived from an EMBL/GenBank/DDBJ whole genome shotgun (WGS) entry which is preliminary data.</text>
</comment>
<keyword evidence="2" id="KW-1185">Reference proteome</keyword>
<name>A0ACB9P8F7_BAUVA</name>
<reference evidence="1 2" key="1">
    <citation type="journal article" date="2022" name="DNA Res.">
        <title>Chromosomal-level genome assembly of the orchid tree Bauhinia variegata (Leguminosae; Cercidoideae) supports the allotetraploid origin hypothesis of Bauhinia.</title>
        <authorList>
            <person name="Zhong Y."/>
            <person name="Chen Y."/>
            <person name="Zheng D."/>
            <person name="Pang J."/>
            <person name="Liu Y."/>
            <person name="Luo S."/>
            <person name="Meng S."/>
            <person name="Qian L."/>
            <person name="Wei D."/>
            <person name="Dai S."/>
            <person name="Zhou R."/>
        </authorList>
    </citation>
    <scope>NUCLEOTIDE SEQUENCE [LARGE SCALE GENOMIC DNA]</scope>
    <source>
        <strain evidence="1">BV-YZ2020</strain>
    </source>
</reference>
<protein>
    <submittedName>
        <fullName evidence="1">Uncharacterized protein</fullName>
    </submittedName>
</protein>
<accession>A0ACB9P8F7</accession>
<evidence type="ECO:0000313" key="2">
    <source>
        <dbReference type="Proteomes" id="UP000828941"/>
    </source>
</evidence>
<dbReference type="Proteomes" id="UP000828941">
    <property type="component" value="Chromosome 5"/>
</dbReference>
<dbReference type="EMBL" id="CM039430">
    <property type="protein sequence ID" value="KAI4344933.1"/>
    <property type="molecule type" value="Genomic_DNA"/>
</dbReference>
<evidence type="ECO:0000313" key="1">
    <source>
        <dbReference type="EMBL" id="KAI4344933.1"/>
    </source>
</evidence>
<proteinExistence type="predicted"/>
<sequence>MFKGEANREGCRFPLAKKDKTEAPINDPTTGKLAAAAPFEGPGAAAGDASVAASATLMEAAATRTTQAKKDKTEAPINDPTTDKLAAAAPFEGPGAAAGDASVAASAALMEAAATRTTQAKKDKKEAPINDPTTGKLAAAPFEGPGAAAGDASGDSVAASAALMDAAATRTMQYGVLLDHTLNTSLYSTKFDAREVWKTLSDRFSQQNAVCLFELRHAIFTNQQGTDSISAYYTKLSALWDELSSYQTNPLYSSGALREILKANERDRLIEFLHGLQESYASIRSQILSQDPLPSVNKAYSMLLQEERQQGLYQPSITADTAAMAAQKSYQKGGQNPGSSTRPYCTRCGKSGHYESKCYKKHDYPPEINLKEIDDLV</sequence>